<reference evidence="4 5" key="1">
    <citation type="submission" date="2018-03" db="EMBL/GenBank/DDBJ databases">
        <title>Bioinformatic expansion and discovery of thiopeptide antibiotics.</title>
        <authorList>
            <person name="Schwalen C.J."/>
            <person name="Hudson G.A."/>
            <person name="Mitchell D.A."/>
        </authorList>
    </citation>
    <scope>NUCLEOTIDE SEQUENCE [LARGE SCALE GENOMIC DNA]</scope>
    <source>
        <strain evidence="4 5">ATCC 21389</strain>
    </source>
</reference>
<keyword evidence="5" id="KW-1185">Reference proteome</keyword>
<protein>
    <submittedName>
        <fullName evidence="4">Peptidase</fullName>
    </submittedName>
</protein>
<accession>A0A2V4MXL7</accession>
<evidence type="ECO:0000256" key="3">
    <source>
        <dbReference type="SAM" id="SignalP"/>
    </source>
</evidence>
<proteinExistence type="predicted"/>
<feature type="region of interest" description="Disordered" evidence="1">
    <location>
        <begin position="24"/>
        <end position="51"/>
    </location>
</feature>
<keyword evidence="2" id="KW-1133">Transmembrane helix</keyword>
<evidence type="ECO:0000313" key="5">
    <source>
        <dbReference type="Proteomes" id="UP000248039"/>
    </source>
</evidence>
<keyword evidence="2" id="KW-0472">Membrane</keyword>
<organism evidence="4 5">
    <name type="scientific">Streptomyces tateyamensis</name>
    <dbReference type="NCBI Taxonomy" id="565073"/>
    <lineage>
        <taxon>Bacteria</taxon>
        <taxon>Bacillati</taxon>
        <taxon>Actinomycetota</taxon>
        <taxon>Actinomycetes</taxon>
        <taxon>Kitasatosporales</taxon>
        <taxon>Streptomycetaceae</taxon>
        <taxon>Streptomyces</taxon>
    </lineage>
</organism>
<evidence type="ECO:0000256" key="2">
    <source>
        <dbReference type="SAM" id="Phobius"/>
    </source>
</evidence>
<gene>
    <name evidence="4" type="ORF">C7C46_23275</name>
</gene>
<sequence length="315" mass="31805">MRRVLGTGLLGLLLAGATAPGAVAASPTAQSSPSTSASTSASASASGPAAPVTSAGTSFLTATALAAGRDADVAAATGDYLYWEFAASAGQTDTVRVDVTLPGSADRHGPQSWTVELFDGLRRRQACTAGPQSGTAAQGTGTLSLSCTLRQVRSWAEPWSEDPLPGTYYARLSVSDVPQTDLGLAARVRLHVAATGGADDAQPEGGDLKAPLVPPVNAGATAPPGATALPSASTPPSPTAAPSPGGASVAAPVKAAEHWYSGLFSGWNSRWGWTLAGAALAGLAGIGGYTLTRHPRGHRGRRVVREEVRRYEEVS</sequence>
<feature type="compositionally biased region" description="Low complexity" evidence="1">
    <location>
        <begin position="215"/>
        <end position="232"/>
    </location>
</feature>
<feature type="transmembrane region" description="Helical" evidence="2">
    <location>
        <begin position="271"/>
        <end position="292"/>
    </location>
</feature>
<evidence type="ECO:0000256" key="1">
    <source>
        <dbReference type="SAM" id="MobiDB-lite"/>
    </source>
</evidence>
<dbReference type="EMBL" id="PYBW01000087">
    <property type="protein sequence ID" value="PYC75858.1"/>
    <property type="molecule type" value="Genomic_DNA"/>
</dbReference>
<keyword evidence="2" id="KW-0812">Transmembrane</keyword>
<dbReference type="Proteomes" id="UP000248039">
    <property type="component" value="Unassembled WGS sequence"/>
</dbReference>
<name>A0A2V4MXL7_9ACTN</name>
<feature type="chain" id="PRO_5015901141" evidence="3">
    <location>
        <begin position="25"/>
        <end position="315"/>
    </location>
</feature>
<keyword evidence="3" id="KW-0732">Signal</keyword>
<comment type="caution">
    <text evidence="4">The sequence shown here is derived from an EMBL/GenBank/DDBJ whole genome shotgun (WGS) entry which is preliminary data.</text>
</comment>
<feature type="region of interest" description="Disordered" evidence="1">
    <location>
        <begin position="197"/>
        <end position="248"/>
    </location>
</feature>
<feature type="signal peptide" evidence="3">
    <location>
        <begin position="1"/>
        <end position="24"/>
    </location>
</feature>
<dbReference type="AlphaFoldDB" id="A0A2V4MXL7"/>
<evidence type="ECO:0000313" key="4">
    <source>
        <dbReference type="EMBL" id="PYC75858.1"/>
    </source>
</evidence>